<organism evidence="1 2">
    <name type="scientific">Necator americanus</name>
    <name type="common">Human hookworm</name>
    <dbReference type="NCBI Taxonomy" id="51031"/>
    <lineage>
        <taxon>Eukaryota</taxon>
        <taxon>Metazoa</taxon>
        <taxon>Ecdysozoa</taxon>
        <taxon>Nematoda</taxon>
        <taxon>Chromadorea</taxon>
        <taxon>Rhabditida</taxon>
        <taxon>Rhabditina</taxon>
        <taxon>Rhabditomorpha</taxon>
        <taxon>Strongyloidea</taxon>
        <taxon>Ancylostomatidae</taxon>
        <taxon>Bunostominae</taxon>
        <taxon>Necator</taxon>
    </lineage>
</organism>
<sequence>MYKGHRRKQSGGLRLHQYQLRLIPSLFNTAWQFVRNLSIMVKDMVDDLANVSVFVNGKEATASHLENNLTLTLDGQSRQVDTAATIWVE</sequence>
<name>A0ABR1EQZ7_NECAM</name>
<keyword evidence="2" id="KW-1185">Reference proteome</keyword>
<comment type="caution">
    <text evidence="1">The sequence shown here is derived from an EMBL/GenBank/DDBJ whole genome shotgun (WGS) entry which is preliminary data.</text>
</comment>
<reference evidence="1 2" key="1">
    <citation type="submission" date="2023-08" db="EMBL/GenBank/DDBJ databases">
        <title>A Necator americanus chromosomal reference genome.</title>
        <authorList>
            <person name="Ilik V."/>
            <person name="Petrzelkova K.J."/>
            <person name="Pardy F."/>
            <person name="Fuh T."/>
            <person name="Niatou-Singa F.S."/>
            <person name="Gouil Q."/>
            <person name="Baker L."/>
            <person name="Ritchie M.E."/>
            <person name="Jex A.R."/>
            <person name="Gazzola D."/>
            <person name="Li H."/>
            <person name="Toshio Fujiwara R."/>
            <person name="Zhan B."/>
            <person name="Aroian R.V."/>
            <person name="Pafco B."/>
            <person name="Schwarz E.M."/>
        </authorList>
    </citation>
    <scope>NUCLEOTIDE SEQUENCE [LARGE SCALE GENOMIC DNA]</scope>
    <source>
        <strain evidence="1 2">Aroian</strain>
        <tissue evidence="1">Whole animal</tissue>
    </source>
</reference>
<proteinExistence type="predicted"/>
<dbReference type="EMBL" id="JAVFWL010000006">
    <property type="protein sequence ID" value="KAK6764311.1"/>
    <property type="molecule type" value="Genomic_DNA"/>
</dbReference>
<evidence type="ECO:0000313" key="1">
    <source>
        <dbReference type="EMBL" id="KAK6764311.1"/>
    </source>
</evidence>
<gene>
    <name evidence="1" type="primary">Necator_chrX.g24745</name>
    <name evidence="1" type="ORF">RB195_024580</name>
</gene>
<protein>
    <submittedName>
        <fullName evidence="1">Uncharacterized protein</fullName>
    </submittedName>
</protein>
<evidence type="ECO:0000313" key="2">
    <source>
        <dbReference type="Proteomes" id="UP001303046"/>
    </source>
</evidence>
<accession>A0ABR1EQZ7</accession>
<dbReference type="Proteomes" id="UP001303046">
    <property type="component" value="Unassembled WGS sequence"/>
</dbReference>